<dbReference type="AlphaFoldDB" id="A0A948S1P0"/>
<dbReference type="Pfam" id="PF13596">
    <property type="entry name" value="PAS_10"/>
    <property type="match status" value="1"/>
</dbReference>
<dbReference type="Proteomes" id="UP000777784">
    <property type="component" value="Unassembled WGS sequence"/>
</dbReference>
<dbReference type="EMBL" id="JAHJDP010000118">
    <property type="protein sequence ID" value="MBU2693267.1"/>
    <property type="molecule type" value="Genomic_DNA"/>
</dbReference>
<name>A0A948S1P0_UNCEI</name>
<protein>
    <submittedName>
        <fullName evidence="1">PAS domain-containing protein</fullName>
    </submittedName>
</protein>
<proteinExistence type="predicted"/>
<gene>
    <name evidence="1" type="ORF">KJ970_20305</name>
</gene>
<evidence type="ECO:0000313" key="1">
    <source>
        <dbReference type="EMBL" id="MBU2693267.1"/>
    </source>
</evidence>
<dbReference type="SUPFAM" id="SSF55785">
    <property type="entry name" value="PYP-like sensor domain (PAS domain)"/>
    <property type="match status" value="1"/>
</dbReference>
<dbReference type="InterPro" id="IPR035965">
    <property type="entry name" value="PAS-like_dom_sf"/>
</dbReference>
<evidence type="ECO:0000313" key="2">
    <source>
        <dbReference type="Proteomes" id="UP000777784"/>
    </source>
</evidence>
<accession>A0A948S1P0</accession>
<dbReference type="Gene3D" id="3.30.450.20">
    <property type="entry name" value="PAS domain"/>
    <property type="match status" value="1"/>
</dbReference>
<comment type="caution">
    <text evidence="1">The sequence shown here is derived from an EMBL/GenBank/DDBJ whole genome shotgun (WGS) entry which is preliminary data.</text>
</comment>
<sequence length="114" mass="13179">MPDAKMLEAFLNSLKNPFLFVDNDHIIRYMNNAAARHYKEGVALLGTSIFDCHNGESNAVIKKIFAEMKSGLDERMITDNEKYRIYMRAVRDEKGMLLGYYERYEPPVKMVPPA</sequence>
<organism evidence="1 2">
    <name type="scientific">Eiseniibacteriota bacterium</name>
    <dbReference type="NCBI Taxonomy" id="2212470"/>
    <lineage>
        <taxon>Bacteria</taxon>
        <taxon>Candidatus Eiseniibacteriota</taxon>
    </lineage>
</organism>
<reference evidence="1" key="1">
    <citation type="submission" date="2021-05" db="EMBL/GenBank/DDBJ databases">
        <title>Energy efficiency and biological interactions define the core microbiome of deep oligotrophic groundwater.</title>
        <authorList>
            <person name="Mehrshad M."/>
            <person name="Lopez-Fernandez M."/>
            <person name="Bell E."/>
            <person name="Bernier-Latmani R."/>
            <person name="Bertilsson S."/>
            <person name="Dopson M."/>
        </authorList>
    </citation>
    <scope>NUCLEOTIDE SEQUENCE</scope>
    <source>
        <strain evidence="1">Modern_marine.mb.64</strain>
    </source>
</reference>